<protein>
    <submittedName>
        <fullName evidence="1">Uncharacterized protein</fullName>
    </submittedName>
</protein>
<gene>
    <name evidence="1" type="ORF">DN745_09720</name>
</gene>
<dbReference type="PANTHER" id="PTHR42852">
    <property type="entry name" value="THIOL:DISULFIDE INTERCHANGE PROTEIN DSBE"/>
    <property type="match status" value="1"/>
</dbReference>
<dbReference type="AlphaFoldDB" id="A0A2Z4FLA7"/>
<dbReference type="PANTHER" id="PTHR42852:SF17">
    <property type="entry name" value="THIOREDOXIN-LIKE PROTEIN HI_1115"/>
    <property type="match status" value="1"/>
</dbReference>
<dbReference type="CDD" id="cd02966">
    <property type="entry name" value="TlpA_like_family"/>
    <property type="match status" value="1"/>
</dbReference>
<name>A0A2Z4FLA7_9DELT</name>
<organism evidence="1 2">
    <name type="scientific">Bradymonas sediminis</name>
    <dbReference type="NCBI Taxonomy" id="1548548"/>
    <lineage>
        <taxon>Bacteria</taxon>
        <taxon>Deltaproteobacteria</taxon>
        <taxon>Bradymonadales</taxon>
        <taxon>Bradymonadaceae</taxon>
        <taxon>Bradymonas</taxon>
    </lineage>
</organism>
<dbReference type="InterPro" id="IPR036249">
    <property type="entry name" value="Thioredoxin-like_sf"/>
</dbReference>
<sequence>MNQNTKNFISAILFLVLIGAGFTLYMKRGASRGGPGTGGDAPELSLPVIGSTEMLAVQDFRGEKTVLLDFWATWCPPCREQMPIVQKLEDDPELSDSLQIISVNVDNAGPGREAKVARYLEQNKYTFSVVLDNGQGMNAYNVSHLPTLVLVSPDGKITFTDSGVHTEDKLRKLIKAAAK</sequence>
<dbReference type="InterPro" id="IPR050553">
    <property type="entry name" value="Thioredoxin_ResA/DsbE_sf"/>
</dbReference>
<evidence type="ECO:0000313" key="1">
    <source>
        <dbReference type="EMBL" id="AWV89600.1"/>
    </source>
</evidence>
<dbReference type="Pfam" id="PF00578">
    <property type="entry name" value="AhpC-TSA"/>
    <property type="match status" value="1"/>
</dbReference>
<keyword evidence="2" id="KW-1185">Reference proteome</keyword>
<proteinExistence type="predicted"/>
<evidence type="ECO:0000313" key="2">
    <source>
        <dbReference type="Proteomes" id="UP000249799"/>
    </source>
</evidence>
<dbReference type="InterPro" id="IPR017937">
    <property type="entry name" value="Thioredoxin_CS"/>
</dbReference>
<dbReference type="Proteomes" id="UP000249799">
    <property type="component" value="Chromosome"/>
</dbReference>
<dbReference type="PROSITE" id="PS51352">
    <property type="entry name" value="THIOREDOXIN_2"/>
    <property type="match status" value="1"/>
</dbReference>
<dbReference type="GO" id="GO:0016491">
    <property type="term" value="F:oxidoreductase activity"/>
    <property type="evidence" value="ECO:0007669"/>
    <property type="project" value="InterPro"/>
</dbReference>
<dbReference type="EMBL" id="CP030032">
    <property type="protein sequence ID" value="AWV89600.1"/>
    <property type="molecule type" value="Genomic_DNA"/>
</dbReference>
<dbReference type="OrthoDB" id="9813820at2"/>
<accession>A0A2Z4FLA7</accession>
<dbReference type="InterPro" id="IPR000866">
    <property type="entry name" value="AhpC/TSA"/>
</dbReference>
<dbReference type="PROSITE" id="PS00194">
    <property type="entry name" value="THIOREDOXIN_1"/>
    <property type="match status" value="1"/>
</dbReference>
<dbReference type="InterPro" id="IPR013766">
    <property type="entry name" value="Thioredoxin_domain"/>
</dbReference>
<dbReference type="GO" id="GO:0016209">
    <property type="term" value="F:antioxidant activity"/>
    <property type="evidence" value="ECO:0007669"/>
    <property type="project" value="InterPro"/>
</dbReference>
<dbReference type="SUPFAM" id="SSF52833">
    <property type="entry name" value="Thioredoxin-like"/>
    <property type="match status" value="1"/>
</dbReference>
<dbReference type="RefSeq" id="WP_111334386.1">
    <property type="nucleotide sequence ID" value="NZ_CP030032.1"/>
</dbReference>
<dbReference type="KEGG" id="bsed:DN745_09720"/>
<dbReference type="Gene3D" id="3.40.30.10">
    <property type="entry name" value="Glutaredoxin"/>
    <property type="match status" value="1"/>
</dbReference>
<reference evidence="1 2" key="1">
    <citation type="submission" date="2018-06" db="EMBL/GenBank/DDBJ databases">
        <title>Lujinxingia sediminis gen. nov. sp. nov., a new facultative anaerobic member of the class Deltaproteobacteria, and proposal of Lujinxingaceae fam. nov.</title>
        <authorList>
            <person name="Guo L.-Y."/>
            <person name="Li C.-M."/>
            <person name="Wang S."/>
            <person name="Du Z.-J."/>
        </authorList>
    </citation>
    <scope>NUCLEOTIDE SEQUENCE [LARGE SCALE GENOMIC DNA]</scope>
    <source>
        <strain evidence="1 2">FA350</strain>
    </source>
</reference>